<dbReference type="PANTHER" id="PTHR48071:SF18">
    <property type="entry name" value="DELETED IN MALIGNANT BRAIN TUMORS 1 PROTEIN-RELATED"/>
    <property type="match status" value="1"/>
</dbReference>
<evidence type="ECO:0000256" key="4">
    <source>
        <dbReference type="ARBA" id="ARBA00023180"/>
    </source>
</evidence>
<evidence type="ECO:0000259" key="7">
    <source>
        <dbReference type="PROSITE" id="PS50287"/>
    </source>
</evidence>
<keyword evidence="2" id="KW-0677">Repeat</keyword>
<evidence type="ECO:0000256" key="5">
    <source>
        <dbReference type="PROSITE-ProRule" id="PRU00196"/>
    </source>
</evidence>
<evidence type="ECO:0000259" key="8">
    <source>
        <dbReference type="PROSITE" id="PS51034"/>
    </source>
</evidence>
<dbReference type="Pfam" id="PF00100">
    <property type="entry name" value="Zona_pellucida"/>
    <property type="match status" value="1"/>
</dbReference>
<feature type="disulfide bond" evidence="5">
    <location>
        <begin position="212"/>
        <end position="273"/>
    </location>
</feature>
<feature type="disulfide bond" evidence="5">
    <location>
        <begin position="684"/>
        <end position="694"/>
    </location>
</feature>
<evidence type="ECO:0000256" key="1">
    <source>
        <dbReference type="ARBA" id="ARBA00022536"/>
    </source>
</evidence>
<feature type="disulfide bond" evidence="5">
    <location>
        <begin position="346"/>
        <end position="356"/>
    </location>
</feature>
<organism evidence="9 10">
    <name type="scientific">Porites evermanni</name>
    <dbReference type="NCBI Taxonomy" id="104178"/>
    <lineage>
        <taxon>Eukaryota</taxon>
        <taxon>Metazoa</taxon>
        <taxon>Cnidaria</taxon>
        <taxon>Anthozoa</taxon>
        <taxon>Hexacorallia</taxon>
        <taxon>Scleractinia</taxon>
        <taxon>Fungiina</taxon>
        <taxon>Poritidae</taxon>
        <taxon>Porites</taxon>
    </lineage>
</organism>
<sequence>MDDARVVCRELGYPDAASALQSAHFGAGSGQIWLDDVSCAGSEDSIENCPHNGWGSHNCNHNEDAGVVCLRLRLVGGSWNGEGRVEIFYNGNWGTVCDDSWDLNDARVVCRELGYSGAVSAYSSAHFGSGSGQIWLDDVNCIGSETSIVNCSHSGWGSHDCSHGEDASVVCSRLRLVGGNWNGEGRVEILYSDSWGTVCDDSWDMDDARVACRELGYPDAASALQSAHFGAGSGQIWLDDVNCAGSEDSIENCPHYGWGSHNCGHHEDASVVCSKRVRLVGGSWNGEGRVEVFYNGAWGTVCDDIWNLNNARVVCRELGYSGAFSAPPSAHFGAGSGQIWLDNVNCAGSEDSIENCPHNGWGSHNCNHNEDAGVVCLTGTSAIVSPSISPTGVSVSVSASVSISPSLDGLRLVGGSWNGEGRVEIFYNGNWGTVCDDSWDLNDARVVCRELGYSGAVSAHSSAHFGSGSGQIWLDDVNCIGSETSIVNCLHGGWGSHNCNHGEDASVVCSRLRLVGGNWNGEGRVEILYSDSWGTVCDDSWDMDDARVACRELGYPDAASALQSAHFGAGSGQIWLDDVNCAGSEDSIENCPHYGWGSHNCGHHEDASVVCSKRVRLVGGSWNGEGRVEVFYNGAWGTVCDDIWNLNNARVVCRELGYSGAFSAPPSAHFGAGSGQIWLDNVNCAGSEDSIENCPHNGWGSHNCNHNEDAGVVCLMGTSASVSRGVSFSVLTSESSSVSPSISASLSLSTSASVSTSPSFSVSKSLLPSISPSISGYAPFSSHAVPVPVEFLFHVPADCDQICTNTPGSYSCSCVSGYQLSSDGKLCVDIDECLTNNGGCSHYCYNIPGSFFCGCPERTTMASNNLTCVEPGATVTCDEDNMTISLEKQTFPFFDANNLHLRYSSCRATQNSTHVSISTNLNACGTLVNETEDALIFWNEIRVDAVITGNVIIRTHDINLRFHCSYSRKKMLSVQFQTQQVFIGSEAGYGNFTFRMDFYRTAAFATPYTENDYPISIPSNEFLYVKYSVESSADLVIMAENCKATRYGNFYSLPQYTVIQNGCPRDTTMEYTYYPTASSQQFKMRSFKFFNYYDVVYFHCELLACYRYNYNSRCSRGCLTSKKRKRREIDDKLEHDESTNKYILTSGPIKIAEISREGGTGQGQNIAFIVGAAAGGGLALIAIIALAVLAVKYRLARKFMNRNKVEHFYTGKDEQMSRRNAFIQEDDMIEKKDSF</sequence>
<feature type="disulfide bond" evidence="5">
    <location>
        <begin position="435"/>
        <end position="499"/>
    </location>
</feature>
<dbReference type="Gene3D" id="2.10.25.10">
    <property type="entry name" value="Laminin"/>
    <property type="match status" value="2"/>
</dbReference>
<dbReference type="InterPro" id="IPR042235">
    <property type="entry name" value="ZP-C_dom"/>
</dbReference>
<feature type="domain" description="SRCR" evidence="7">
    <location>
        <begin position="174"/>
        <end position="274"/>
    </location>
</feature>
<feature type="disulfide bond" evidence="5">
    <location>
        <begin position="110"/>
        <end position="171"/>
    </location>
</feature>
<evidence type="ECO:0000256" key="3">
    <source>
        <dbReference type="ARBA" id="ARBA00023157"/>
    </source>
</evidence>
<dbReference type="InterPro" id="IPR055355">
    <property type="entry name" value="ZP-C"/>
</dbReference>
<dbReference type="PRINTS" id="PR00023">
    <property type="entry name" value="ZPELLUCIDA"/>
</dbReference>
<keyword evidence="6" id="KW-0812">Transmembrane</keyword>
<dbReference type="PROSITE" id="PS51034">
    <property type="entry name" value="ZP_2"/>
    <property type="match status" value="1"/>
</dbReference>
<dbReference type="Gene3D" id="3.10.250.10">
    <property type="entry name" value="SRCR-like domain"/>
    <property type="match status" value="7"/>
</dbReference>
<feature type="domain" description="ZP" evidence="8">
    <location>
        <begin position="876"/>
        <end position="1121"/>
    </location>
</feature>
<dbReference type="SMART" id="SM00202">
    <property type="entry name" value="SR"/>
    <property type="match status" value="7"/>
</dbReference>
<dbReference type="EMBL" id="CALNXI010000760">
    <property type="protein sequence ID" value="CAH3044649.1"/>
    <property type="molecule type" value="Genomic_DNA"/>
</dbReference>
<dbReference type="InterPro" id="IPR055356">
    <property type="entry name" value="ZP-N"/>
</dbReference>
<dbReference type="SMART" id="SM00181">
    <property type="entry name" value="EGF"/>
    <property type="match status" value="2"/>
</dbReference>
<comment type="caution">
    <text evidence="5">Lacks conserved residue(s) required for the propagation of feature annotation.</text>
</comment>
<dbReference type="PRINTS" id="PR00258">
    <property type="entry name" value="SPERACTRCPTR"/>
</dbReference>
<dbReference type="PANTHER" id="PTHR48071">
    <property type="entry name" value="SRCR DOMAIN-CONTAINING PROTEIN"/>
    <property type="match status" value="1"/>
</dbReference>
<feature type="domain" description="SRCR" evidence="7">
    <location>
        <begin position="512"/>
        <end position="612"/>
    </location>
</feature>
<keyword evidence="6" id="KW-0472">Membrane</keyword>
<dbReference type="InterPro" id="IPR026823">
    <property type="entry name" value="cEGF"/>
</dbReference>
<evidence type="ECO:0000256" key="2">
    <source>
        <dbReference type="ARBA" id="ARBA00022737"/>
    </source>
</evidence>
<dbReference type="Pfam" id="PF00530">
    <property type="entry name" value="SRCR"/>
    <property type="match status" value="7"/>
</dbReference>
<dbReference type="InterPro" id="IPR000742">
    <property type="entry name" value="EGF"/>
</dbReference>
<evidence type="ECO:0008006" key="11">
    <source>
        <dbReference type="Google" id="ProtNLM"/>
    </source>
</evidence>
<dbReference type="InterPro" id="IPR048290">
    <property type="entry name" value="ZP_chr"/>
</dbReference>
<dbReference type="Pfam" id="PF14670">
    <property type="entry name" value="FXa_inhibition"/>
    <property type="match status" value="1"/>
</dbReference>
<dbReference type="Pfam" id="PF23344">
    <property type="entry name" value="ZP-N"/>
    <property type="match status" value="1"/>
</dbReference>
<dbReference type="Pfam" id="PF12662">
    <property type="entry name" value="cEGF"/>
    <property type="match status" value="1"/>
</dbReference>
<keyword evidence="6" id="KW-1133">Transmembrane helix</keyword>
<feature type="domain" description="SRCR" evidence="7">
    <location>
        <begin position="72"/>
        <end position="172"/>
    </location>
</feature>
<keyword evidence="4" id="KW-0325">Glycoprotein</keyword>
<proteinExistence type="predicted"/>
<dbReference type="PROSITE" id="PS50287">
    <property type="entry name" value="SRCR_2"/>
    <property type="match status" value="7"/>
</dbReference>
<dbReference type="InterPro" id="IPR001190">
    <property type="entry name" value="SRCR"/>
</dbReference>
<feature type="disulfide bond" evidence="5">
    <location>
        <begin position="640"/>
        <end position="704"/>
    </location>
</feature>
<dbReference type="InterPro" id="IPR001507">
    <property type="entry name" value="ZP_dom"/>
</dbReference>
<feature type="disulfide bond" evidence="5">
    <location>
        <begin position="653"/>
        <end position="714"/>
    </location>
</feature>
<dbReference type="PROSITE" id="PS00420">
    <property type="entry name" value="SRCR_1"/>
    <property type="match status" value="6"/>
</dbReference>
<dbReference type="InterPro" id="IPR001881">
    <property type="entry name" value="EGF-like_Ca-bd_dom"/>
</dbReference>
<feature type="disulfide bond" evidence="5">
    <location>
        <begin position="537"/>
        <end position="601"/>
    </location>
</feature>
<evidence type="ECO:0000313" key="10">
    <source>
        <dbReference type="Proteomes" id="UP001159427"/>
    </source>
</evidence>
<dbReference type="Proteomes" id="UP001159427">
    <property type="component" value="Unassembled WGS sequence"/>
</dbReference>
<dbReference type="SUPFAM" id="SSF56487">
    <property type="entry name" value="SRCR-like"/>
    <property type="match status" value="7"/>
</dbReference>
<feature type="disulfide bond" evidence="5">
    <location>
        <begin position="479"/>
        <end position="489"/>
    </location>
</feature>
<feature type="disulfide bond" evidence="5">
    <location>
        <begin position="302"/>
        <end position="366"/>
    </location>
</feature>
<dbReference type="PROSITE" id="PS01187">
    <property type="entry name" value="EGF_CA"/>
    <property type="match status" value="1"/>
</dbReference>
<feature type="domain" description="SRCR" evidence="7">
    <location>
        <begin position="615"/>
        <end position="715"/>
    </location>
</feature>
<keyword evidence="1" id="KW-0245">EGF-like domain</keyword>
<dbReference type="InterPro" id="IPR018097">
    <property type="entry name" value="EGF_Ca-bd_CS"/>
</dbReference>
<dbReference type="Gene3D" id="2.60.40.3210">
    <property type="entry name" value="Zona pellucida, ZP-N domain"/>
    <property type="match status" value="1"/>
</dbReference>
<feature type="disulfide bond" evidence="5">
    <location>
        <begin position="315"/>
        <end position="376"/>
    </location>
</feature>
<feature type="disulfide bond" evidence="5">
    <location>
        <begin position="141"/>
        <end position="151"/>
    </location>
</feature>
<gene>
    <name evidence="9" type="ORF">PEVE_00040882</name>
</gene>
<reference evidence="9 10" key="1">
    <citation type="submission" date="2022-05" db="EMBL/GenBank/DDBJ databases">
        <authorList>
            <consortium name="Genoscope - CEA"/>
            <person name="William W."/>
        </authorList>
    </citation>
    <scope>NUCLEOTIDE SEQUENCE [LARGE SCALE GENOMIC DNA]</scope>
</reference>
<keyword evidence="3 5" id="KW-1015">Disulfide bond</keyword>
<dbReference type="Gene3D" id="2.60.40.4100">
    <property type="entry name" value="Zona pellucida, ZP-C domain"/>
    <property type="match status" value="1"/>
</dbReference>
<protein>
    <recommendedName>
        <fullName evidence="11">Deleted in malignant brain tumors 1 protein</fullName>
    </recommendedName>
</protein>
<dbReference type="SUPFAM" id="SSF57196">
    <property type="entry name" value="EGF/Laminin"/>
    <property type="match status" value="2"/>
</dbReference>
<feature type="disulfide bond" evidence="5">
    <location>
        <begin position="550"/>
        <end position="611"/>
    </location>
</feature>
<feature type="disulfide bond" evidence="5">
    <location>
        <begin position="199"/>
        <end position="263"/>
    </location>
</feature>
<accession>A0ABN8NBF4</accession>
<evidence type="ECO:0000313" key="9">
    <source>
        <dbReference type="EMBL" id="CAH3044649.1"/>
    </source>
</evidence>
<feature type="disulfide bond" evidence="5">
    <location>
        <begin position="8"/>
        <end position="69"/>
    </location>
</feature>
<feature type="disulfide bond" evidence="5">
    <location>
        <begin position="581"/>
        <end position="591"/>
    </location>
</feature>
<name>A0ABN8NBF4_9CNID</name>
<feature type="domain" description="SRCR" evidence="7">
    <location>
        <begin position="1"/>
        <end position="70"/>
    </location>
</feature>
<feature type="disulfide bond" evidence="5">
    <location>
        <begin position="243"/>
        <end position="253"/>
    </location>
</feature>
<feature type="disulfide bond" evidence="5">
    <location>
        <begin position="39"/>
        <end position="49"/>
    </location>
</feature>
<feature type="transmembrane region" description="Helical" evidence="6">
    <location>
        <begin position="1166"/>
        <end position="1191"/>
    </location>
</feature>
<feature type="disulfide bond" evidence="5">
    <location>
        <begin position="448"/>
        <end position="509"/>
    </location>
</feature>
<feature type="domain" description="SRCR" evidence="7">
    <location>
        <begin position="410"/>
        <end position="510"/>
    </location>
</feature>
<comment type="caution">
    <text evidence="9">The sequence shown here is derived from an EMBL/GenBank/DDBJ whole genome shotgun (WGS) entry which is preliminary data.</text>
</comment>
<dbReference type="InterPro" id="IPR036772">
    <property type="entry name" value="SRCR-like_dom_sf"/>
</dbReference>
<evidence type="ECO:0000256" key="6">
    <source>
        <dbReference type="SAM" id="Phobius"/>
    </source>
</evidence>
<feature type="domain" description="SRCR" evidence="7">
    <location>
        <begin position="277"/>
        <end position="377"/>
    </location>
</feature>
<dbReference type="SMART" id="SM00179">
    <property type="entry name" value="EGF_CA"/>
    <property type="match status" value="2"/>
</dbReference>
<feature type="disulfide bond" evidence="5">
    <location>
        <begin position="97"/>
        <end position="161"/>
    </location>
</feature>
<keyword evidence="10" id="KW-1185">Reference proteome</keyword>
<dbReference type="SMART" id="SM00241">
    <property type="entry name" value="ZP"/>
    <property type="match status" value="1"/>
</dbReference>